<dbReference type="OrthoDB" id="8559443at2"/>
<keyword evidence="2" id="KW-1185">Reference proteome</keyword>
<dbReference type="STRING" id="1233.SAMN05216387_102255"/>
<evidence type="ECO:0000313" key="2">
    <source>
        <dbReference type="Proteomes" id="UP000198620"/>
    </source>
</evidence>
<protein>
    <submittedName>
        <fullName evidence="1">Uncharacterized protein</fullName>
    </submittedName>
</protein>
<gene>
    <name evidence="1" type="ORF">SAMN05216387_102255</name>
</gene>
<accession>A0A1H7IRP9</accession>
<proteinExistence type="predicted"/>
<dbReference type="EMBL" id="FOBH01000002">
    <property type="protein sequence ID" value="SEK64387.1"/>
    <property type="molecule type" value="Genomic_DNA"/>
</dbReference>
<name>A0A1H7IRP9_9PROT</name>
<sequence>MGLKFSNFGKAIVSSAPIGTSGLSFTVEAGKGILFPSLGTGDYFYGIFKDASGNREIVKVEARSTDAMTIAPGGRGLDGTVPRTWAAGDYFVAGLTNAALQESLSNTNLAAFGALSSSADTLPYFTGPGAAGLTGLSAFIRGLLGAADAPAARATLGAAPSALIPSGTVMSFFQAAAPTGWTQVTAHNDKALRIVSGTGGGSGGSVAFTTAFASQAVTGSNSATTLTEAQIPSHRHGVVVGNGSSGTVYPDYNPTDGNLAAATAYSDYVGGGGSHTHFFAGTAINLAVQYVDMILASKD</sequence>
<dbReference type="AlphaFoldDB" id="A0A1H7IRP9"/>
<reference evidence="1 2" key="1">
    <citation type="submission" date="2016-10" db="EMBL/GenBank/DDBJ databases">
        <authorList>
            <person name="de Groot N.N."/>
        </authorList>
    </citation>
    <scope>NUCLEOTIDE SEQUENCE [LARGE SCALE GENOMIC DNA]</scope>
    <source>
        <strain evidence="1 2">Nv1</strain>
    </source>
</reference>
<organism evidence="1 2">
    <name type="scientific">Nitrosovibrio tenuis</name>
    <dbReference type="NCBI Taxonomy" id="1233"/>
    <lineage>
        <taxon>Bacteria</taxon>
        <taxon>Pseudomonadati</taxon>
        <taxon>Pseudomonadota</taxon>
        <taxon>Betaproteobacteria</taxon>
        <taxon>Nitrosomonadales</taxon>
        <taxon>Nitrosomonadaceae</taxon>
        <taxon>Nitrosovibrio</taxon>
    </lineage>
</organism>
<dbReference type="RefSeq" id="WP_090827312.1">
    <property type="nucleotide sequence ID" value="NZ_FOBH01000002.1"/>
</dbReference>
<evidence type="ECO:0000313" key="1">
    <source>
        <dbReference type="EMBL" id="SEK64387.1"/>
    </source>
</evidence>
<dbReference type="Proteomes" id="UP000198620">
    <property type="component" value="Unassembled WGS sequence"/>
</dbReference>